<sequence>MFNGIVILNYWWLFLVLFKIYTLSFSVFIYYEVNDWYINQVFISVKNSHIGGVLPLKYCFLKETNWSIRDKKCLVMT</sequence>
<protein>
    <submittedName>
        <fullName evidence="2">Uncharacterized protein</fullName>
    </submittedName>
</protein>
<keyword evidence="1" id="KW-0812">Transmembrane</keyword>
<keyword evidence="1" id="KW-0472">Membrane</keyword>
<comment type="caution">
    <text evidence="2">The sequence shown here is derived from an EMBL/GenBank/DDBJ whole genome shotgun (WGS) entry which is preliminary data.</text>
</comment>
<proteinExistence type="predicted"/>
<dbReference type="EMBL" id="LUTP01000003">
    <property type="protein sequence ID" value="OSN08214.1"/>
    <property type="molecule type" value="Genomic_DNA"/>
</dbReference>
<feature type="transmembrane region" description="Helical" evidence="1">
    <location>
        <begin position="12"/>
        <end position="31"/>
    </location>
</feature>
<dbReference type="AlphaFoldDB" id="A0A1X3S129"/>
<keyword evidence="1" id="KW-1133">Transmembrane helix</keyword>
<name>A0A1X3S129_9GAMM</name>
<evidence type="ECO:0000313" key="2">
    <source>
        <dbReference type="EMBL" id="OSN08214.1"/>
    </source>
</evidence>
<organism evidence="2 3">
    <name type="scientific">Lonsdalea iberica</name>
    <dbReference type="NCBI Taxonomy" id="1082703"/>
    <lineage>
        <taxon>Bacteria</taxon>
        <taxon>Pseudomonadati</taxon>
        <taxon>Pseudomonadota</taxon>
        <taxon>Gammaproteobacteria</taxon>
        <taxon>Enterobacterales</taxon>
        <taxon>Pectobacteriaceae</taxon>
        <taxon>Lonsdalea</taxon>
    </lineage>
</organism>
<dbReference type="Proteomes" id="UP000194020">
    <property type="component" value="Unassembled WGS sequence"/>
</dbReference>
<reference evidence="2 3" key="1">
    <citation type="submission" date="2016-02" db="EMBL/GenBank/DDBJ databases">
        <title>Species-wide whole genome sequencing reveals diversity, host range in Lonsdalea quercina.</title>
        <authorList>
            <person name="Li Y."/>
        </authorList>
    </citation>
    <scope>NUCLEOTIDE SEQUENCE [LARGE SCALE GENOMIC DNA]</scope>
    <source>
        <strain evidence="2 3">LMG 26264</strain>
    </source>
</reference>
<evidence type="ECO:0000313" key="3">
    <source>
        <dbReference type="Proteomes" id="UP000194020"/>
    </source>
</evidence>
<accession>A0A1X3S129</accession>
<evidence type="ECO:0000256" key="1">
    <source>
        <dbReference type="SAM" id="Phobius"/>
    </source>
</evidence>
<gene>
    <name evidence="2" type="ORF">AU511_01480</name>
</gene>